<gene>
    <name evidence="2" type="ORF">HK414_27460</name>
</gene>
<name>A0ABX6P663_9BURK</name>
<dbReference type="Pfam" id="PF13692">
    <property type="entry name" value="Glyco_trans_1_4"/>
    <property type="match status" value="1"/>
</dbReference>
<sequence length="306" mass="32900">MARIARRFDPDLVQGWLYHGNLGASLARAALGRRVPLVWGIRQSLPTLQGENVFARIGIALNRMGSSRPDRVLFNSRTSLEQHRERGFSVRRAAYLPNGFDIDGFVPDAEARARRRAEWNIAEGSVAFGLFARFHPVKDHAGFLQAARRVHDARPGTCFVLAGTGIDAENSVLARAIAEAGLQGQVRLLGERRDIADLLPALDGYVSSSTREAFSNSIGEAMSCALPCVVTDVGDSRAVVADTARVVPPGDPAAMADAMIALVDLGAQGRAELGARARQRVVDEFGLDVVAGRYAALYRELAAGKA</sequence>
<dbReference type="SUPFAM" id="SSF53756">
    <property type="entry name" value="UDP-Glycosyltransferase/glycogen phosphorylase"/>
    <property type="match status" value="1"/>
</dbReference>
<dbReference type="PANTHER" id="PTHR12526:SF630">
    <property type="entry name" value="GLYCOSYLTRANSFERASE"/>
    <property type="match status" value="1"/>
</dbReference>
<evidence type="ECO:0000313" key="2">
    <source>
        <dbReference type="EMBL" id="QJW85631.1"/>
    </source>
</evidence>
<evidence type="ECO:0000259" key="1">
    <source>
        <dbReference type="Pfam" id="PF13439"/>
    </source>
</evidence>
<feature type="domain" description="Glycosyltransferase subfamily 4-like N-terminal" evidence="1">
    <location>
        <begin position="2"/>
        <end position="103"/>
    </location>
</feature>
<dbReference type="PANTHER" id="PTHR12526">
    <property type="entry name" value="GLYCOSYLTRANSFERASE"/>
    <property type="match status" value="1"/>
</dbReference>
<organism evidence="2 3">
    <name type="scientific">Ramlibacter terrae</name>
    <dbReference type="NCBI Taxonomy" id="2732511"/>
    <lineage>
        <taxon>Bacteria</taxon>
        <taxon>Pseudomonadati</taxon>
        <taxon>Pseudomonadota</taxon>
        <taxon>Betaproteobacteria</taxon>
        <taxon>Burkholderiales</taxon>
        <taxon>Comamonadaceae</taxon>
        <taxon>Ramlibacter</taxon>
    </lineage>
</organism>
<reference evidence="2 3" key="1">
    <citation type="submission" date="2020-05" db="EMBL/GenBank/DDBJ databases">
        <title>Ramlibacter rhizophilus sp. nov., isolated from rhizosphere soil of national flower Mugunghwa from South Korea.</title>
        <authorList>
            <person name="Zheng-Fei Y."/>
            <person name="Huan T."/>
        </authorList>
    </citation>
    <scope>NUCLEOTIDE SEQUENCE [LARGE SCALE GENOMIC DNA]</scope>
    <source>
        <strain evidence="2 3">H242</strain>
    </source>
</reference>
<proteinExistence type="predicted"/>
<dbReference type="Pfam" id="PF13439">
    <property type="entry name" value="Glyco_transf_4"/>
    <property type="match status" value="1"/>
</dbReference>
<protein>
    <submittedName>
        <fullName evidence="2">Glycosyltransferase</fullName>
    </submittedName>
</protein>
<keyword evidence="3" id="KW-1185">Reference proteome</keyword>
<dbReference type="Proteomes" id="UP000500826">
    <property type="component" value="Chromosome"/>
</dbReference>
<evidence type="ECO:0000313" key="3">
    <source>
        <dbReference type="Proteomes" id="UP000500826"/>
    </source>
</evidence>
<dbReference type="Gene3D" id="3.40.50.2000">
    <property type="entry name" value="Glycogen Phosphorylase B"/>
    <property type="match status" value="2"/>
</dbReference>
<dbReference type="EMBL" id="CP053418">
    <property type="protein sequence ID" value="QJW85631.1"/>
    <property type="molecule type" value="Genomic_DNA"/>
</dbReference>
<reference evidence="2 3" key="2">
    <citation type="submission" date="2020-05" db="EMBL/GenBank/DDBJ databases">
        <authorList>
            <person name="Khan S.A."/>
            <person name="Jeon C.O."/>
            <person name="Chun B.H."/>
        </authorList>
    </citation>
    <scope>NUCLEOTIDE SEQUENCE [LARGE SCALE GENOMIC DNA]</scope>
    <source>
        <strain evidence="2 3">H242</strain>
    </source>
</reference>
<dbReference type="InterPro" id="IPR028098">
    <property type="entry name" value="Glyco_trans_4-like_N"/>
</dbReference>
<accession>A0ABX6P663</accession>